<feature type="binding site" evidence="9">
    <location>
        <begin position="12"/>
        <end position="14"/>
    </location>
    <ligand>
        <name>substrate</name>
    </ligand>
</feature>
<dbReference type="PROSITE" id="PS51440">
    <property type="entry name" value="TIM_2"/>
    <property type="match status" value="1"/>
</dbReference>
<comment type="subcellular location">
    <subcellularLocation>
        <location evidence="9 10">Cytoplasm</location>
    </subcellularLocation>
</comment>
<dbReference type="Gene3D" id="3.20.20.70">
    <property type="entry name" value="Aldolase class I"/>
    <property type="match status" value="1"/>
</dbReference>
<keyword evidence="6 9" id="KW-0963">Cytoplasm</keyword>
<dbReference type="FunFam" id="3.20.20.70:FF:000016">
    <property type="entry name" value="Triosephosphate isomerase"/>
    <property type="match status" value="1"/>
</dbReference>
<dbReference type="InterPro" id="IPR022896">
    <property type="entry name" value="TrioseP_Isoase_bac/euk"/>
</dbReference>
<dbReference type="Pfam" id="PF00121">
    <property type="entry name" value="TIM"/>
    <property type="match status" value="1"/>
</dbReference>
<feature type="binding site" evidence="9">
    <location>
        <position position="182"/>
    </location>
    <ligand>
        <name>substrate</name>
    </ligand>
</feature>
<dbReference type="InterPro" id="IPR035990">
    <property type="entry name" value="TIM_sf"/>
</dbReference>
<feature type="active site" description="Electrophile" evidence="9">
    <location>
        <position position="104"/>
    </location>
</feature>
<dbReference type="CDD" id="cd00311">
    <property type="entry name" value="TIM"/>
    <property type="match status" value="1"/>
</dbReference>
<evidence type="ECO:0000256" key="7">
    <source>
        <dbReference type="ARBA" id="ARBA00023152"/>
    </source>
</evidence>
<feature type="binding site" evidence="9">
    <location>
        <position position="222"/>
    </location>
    <ligand>
        <name>substrate</name>
    </ligand>
</feature>
<organism evidence="11 12">
    <name type="scientific">Dictyobacter alpinus</name>
    <dbReference type="NCBI Taxonomy" id="2014873"/>
    <lineage>
        <taxon>Bacteria</taxon>
        <taxon>Bacillati</taxon>
        <taxon>Chloroflexota</taxon>
        <taxon>Ktedonobacteria</taxon>
        <taxon>Ktedonobacterales</taxon>
        <taxon>Dictyobacteraceae</taxon>
        <taxon>Dictyobacter</taxon>
    </lineage>
</organism>
<dbReference type="GO" id="GO:0019563">
    <property type="term" value="P:glycerol catabolic process"/>
    <property type="evidence" value="ECO:0007669"/>
    <property type="project" value="TreeGrafter"/>
</dbReference>
<comment type="catalytic activity">
    <reaction evidence="9 10">
        <text>D-glyceraldehyde 3-phosphate = dihydroxyacetone phosphate</text>
        <dbReference type="Rhea" id="RHEA:18585"/>
        <dbReference type="ChEBI" id="CHEBI:57642"/>
        <dbReference type="ChEBI" id="CHEBI:59776"/>
        <dbReference type="EC" id="5.3.1.1"/>
    </reaction>
</comment>
<dbReference type="GO" id="GO:0006096">
    <property type="term" value="P:glycolytic process"/>
    <property type="evidence" value="ECO:0007669"/>
    <property type="project" value="UniProtKB-UniRule"/>
</dbReference>
<dbReference type="PROSITE" id="PS00171">
    <property type="entry name" value="TIM_1"/>
    <property type="match status" value="1"/>
</dbReference>
<dbReference type="GO" id="GO:0046166">
    <property type="term" value="P:glyceraldehyde-3-phosphate biosynthetic process"/>
    <property type="evidence" value="ECO:0007669"/>
    <property type="project" value="TreeGrafter"/>
</dbReference>
<comment type="pathway">
    <text evidence="1 9 10">Carbohydrate degradation; glycolysis; D-glyceraldehyde 3-phosphate from glycerone phosphate: step 1/1.</text>
</comment>
<accession>A0A402B561</accession>
<dbReference type="EMBL" id="BIFT01000001">
    <property type="protein sequence ID" value="GCE26486.1"/>
    <property type="molecule type" value="Genomic_DNA"/>
</dbReference>
<dbReference type="InterPro" id="IPR000652">
    <property type="entry name" value="Triosephosphate_isomerase"/>
</dbReference>
<evidence type="ECO:0000256" key="9">
    <source>
        <dbReference type="HAMAP-Rule" id="MF_00147"/>
    </source>
</evidence>
<keyword evidence="8 9" id="KW-0413">Isomerase</keyword>
<dbReference type="SUPFAM" id="SSF51351">
    <property type="entry name" value="Triosephosphate isomerase (TIM)"/>
    <property type="match status" value="1"/>
</dbReference>
<proteinExistence type="inferred from homology"/>
<dbReference type="GO" id="GO:0004807">
    <property type="term" value="F:triose-phosphate isomerase activity"/>
    <property type="evidence" value="ECO:0007669"/>
    <property type="project" value="UniProtKB-UniRule"/>
</dbReference>
<dbReference type="GO" id="GO:0006094">
    <property type="term" value="P:gluconeogenesis"/>
    <property type="evidence" value="ECO:0007669"/>
    <property type="project" value="UniProtKB-UniRule"/>
</dbReference>
<dbReference type="PANTHER" id="PTHR21139">
    <property type="entry name" value="TRIOSEPHOSPHATE ISOMERASE"/>
    <property type="match status" value="1"/>
</dbReference>
<evidence type="ECO:0000256" key="6">
    <source>
        <dbReference type="ARBA" id="ARBA00022490"/>
    </source>
</evidence>
<dbReference type="Proteomes" id="UP000287171">
    <property type="component" value="Unassembled WGS sequence"/>
</dbReference>
<evidence type="ECO:0000256" key="1">
    <source>
        <dbReference type="ARBA" id="ARBA00004680"/>
    </source>
</evidence>
<evidence type="ECO:0000256" key="3">
    <source>
        <dbReference type="ARBA" id="ARBA00011940"/>
    </source>
</evidence>
<evidence type="ECO:0000313" key="12">
    <source>
        <dbReference type="Proteomes" id="UP000287171"/>
    </source>
</evidence>
<protein>
    <recommendedName>
        <fullName evidence="4 9">Triosephosphate isomerase</fullName>
        <shortName evidence="9">TIM</shortName>
        <shortName evidence="9">TPI</shortName>
        <ecNumber evidence="3 9">5.3.1.1</ecNumber>
    </recommendedName>
    <alternativeName>
        <fullName evidence="9">Triose-phosphate isomerase</fullName>
    </alternativeName>
</protein>
<dbReference type="InterPro" id="IPR013785">
    <property type="entry name" value="Aldolase_TIM"/>
</dbReference>
<evidence type="ECO:0000256" key="2">
    <source>
        <dbReference type="ARBA" id="ARBA00007422"/>
    </source>
</evidence>
<evidence type="ECO:0000256" key="4">
    <source>
        <dbReference type="ARBA" id="ARBA00019397"/>
    </source>
</evidence>
<dbReference type="GO" id="GO:0005829">
    <property type="term" value="C:cytosol"/>
    <property type="evidence" value="ECO:0007669"/>
    <property type="project" value="TreeGrafter"/>
</dbReference>
<evidence type="ECO:0000313" key="11">
    <source>
        <dbReference type="EMBL" id="GCE26486.1"/>
    </source>
</evidence>
<comment type="function">
    <text evidence="9">Involved in the gluconeogenesis. Catalyzes stereospecifically the conversion of dihydroxyacetone phosphate (DHAP) to D-glyceraldehyde-3-phosphate (G3P).</text>
</comment>
<dbReference type="AlphaFoldDB" id="A0A402B561"/>
<feature type="binding site" evidence="9">
    <location>
        <begin position="243"/>
        <end position="244"/>
    </location>
    <ligand>
        <name>substrate</name>
    </ligand>
</feature>
<comment type="subunit">
    <text evidence="9 10">Homodimer.</text>
</comment>
<evidence type="ECO:0000256" key="8">
    <source>
        <dbReference type="ARBA" id="ARBA00023235"/>
    </source>
</evidence>
<evidence type="ECO:0000256" key="5">
    <source>
        <dbReference type="ARBA" id="ARBA00022432"/>
    </source>
</evidence>
<dbReference type="InterPro" id="IPR020861">
    <property type="entry name" value="Triosephosphate_isomerase_AS"/>
</dbReference>
<dbReference type="HAMAP" id="MF_00147_B">
    <property type="entry name" value="TIM_B"/>
    <property type="match status" value="1"/>
</dbReference>
<reference evidence="12" key="1">
    <citation type="submission" date="2018-12" db="EMBL/GenBank/DDBJ databases">
        <title>Tengunoibacter tsumagoiensis gen. nov., sp. nov., Dictyobacter kobayashii sp. nov., D. alpinus sp. nov., and D. joshuensis sp. nov. and description of Dictyobacteraceae fam. nov. within the order Ktedonobacterales isolated from Tengu-no-mugimeshi.</title>
        <authorList>
            <person name="Wang C.M."/>
            <person name="Zheng Y."/>
            <person name="Sakai Y."/>
            <person name="Toyoda A."/>
            <person name="Minakuchi Y."/>
            <person name="Abe K."/>
            <person name="Yokota A."/>
            <person name="Yabe S."/>
        </authorList>
    </citation>
    <scope>NUCLEOTIDE SEQUENCE [LARGE SCALE GENOMIC DNA]</scope>
    <source>
        <strain evidence="12">Uno16</strain>
    </source>
</reference>
<comment type="similarity">
    <text evidence="2 9 10">Belongs to the triosephosphate isomerase family.</text>
</comment>
<keyword evidence="7 9" id="KW-0324">Glycolysis</keyword>
<dbReference type="EC" id="5.3.1.1" evidence="3 9"/>
<comment type="pathway">
    <text evidence="9 10">Carbohydrate biosynthesis; gluconeogenesis.</text>
</comment>
<dbReference type="UniPathway" id="UPA00138"/>
<name>A0A402B561_9CHLR</name>
<keyword evidence="5 9" id="KW-0312">Gluconeogenesis</keyword>
<gene>
    <name evidence="9 11" type="primary">tpiA</name>
    <name evidence="11" type="ORF">KDA_19700</name>
</gene>
<sequence length="264" mass="28922">MATMRTTIIAGNWKMNFGPQQASRFTAEILPELDKIIRQHPSMLSILCPPSISLSAVHQVMQSIPTHGIELGAQNMYFEDKGAFTGETAPEMVKELCSAVILGHSERRNYFHETDELVNKKVHAALHYGLLPIVCIGENTEQYELGETQSVIRDQIHRSLAGLDAEQASQIVIAYEPIWAIGTGKAATASEANMVIHYIRYVYSEIYGADAAQAIRILYGGSVTSANIGEFLAYPDIDGGLIGGASIKPDFVEIVRKSAEIVKK</sequence>
<feature type="active site" description="Proton acceptor" evidence="9">
    <location>
        <position position="176"/>
    </location>
</feature>
<keyword evidence="12" id="KW-1185">Reference proteome</keyword>
<evidence type="ECO:0000256" key="10">
    <source>
        <dbReference type="RuleBase" id="RU363013"/>
    </source>
</evidence>
<dbReference type="PANTHER" id="PTHR21139:SF42">
    <property type="entry name" value="TRIOSEPHOSPHATE ISOMERASE"/>
    <property type="match status" value="1"/>
</dbReference>
<dbReference type="NCBIfam" id="TIGR00419">
    <property type="entry name" value="tim"/>
    <property type="match status" value="1"/>
</dbReference>
<comment type="caution">
    <text evidence="11">The sequence shown here is derived from an EMBL/GenBank/DDBJ whole genome shotgun (WGS) entry which is preliminary data.</text>
</comment>
<dbReference type="UniPathway" id="UPA00109">
    <property type="reaction ID" value="UER00189"/>
</dbReference>